<dbReference type="InterPro" id="IPR025851">
    <property type="entry name" value="SUKH-4"/>
</dbReference>
<gene>
    <name evidence="1" type="ORF">Arub01_58700</name>
</gene>
<reference evidence="1" key="1">
    <citation type="submission" date="2023-02" db="EMBL/GenBank/DDBJ databases">
        <title>Actinomadura rubrobrunea NBRC 14622.</title>
        <authorList>
            <person name="Ichikawa N."/>
            <person name="Sato H."/>
            <person name="Tonouchi N."/>
        </authorList>
    </citation>
    <scope>NUCLEOTIDE SEQUENCE</scope>
    <source>
        <strain evidence="1">NBRC 14622</strain>
    </source>
</reference>
<protein>
    <recommendedName>
        <fullName evidence="3">SUKH-4 family immunity protein</fullName>
    </recommendedName>
</protein>
<sequence length="205" mass="22485">MPERVTREQLVEVFGEDAVVRVPDEAIPSDVTHAFTRAFLAETGVPGASEVEFIEFDEGIGDGLTPLRDSILFTGAGWDLPAGFENAYYLGDANGAVPITIALDGASGAVYAISETEDEPYLMNSDIESLVFFAYTLERHRELFSDDYHEQHGGQVDGEDTYERAARIIEEEWRAHDPAPFAVPEGEIMKVWPNVLDDISSAALG</sequence>
<evidence type="ECO:0008006" key="3">
    <source>
        <dbReference type="Google" id="ProtNLM"/>
    </source>
</evidence>
<dbReference type="RefSeq" id="WP_067917187.1">
    <property type="nucleotide sequence ID" value="NZ_BSRZ01000029.1"/>
</dbReference>
<dbReference type="EMBL" id="BSRZ01000029">
    <property type="protein sequence ID" value="GLW67627.1"/>
    <property type="molecule type" value="Genomic_DNA"/>
</dbReference>
<dbReference type="AlphaFoldDB" id="A0A9W6Q101"/>
<comment type="caution">
    <text evidence="1">The sequence shown here is derived from an EMBL/GenBank/DDBJ whole genome shotgun (WGS) entry which is preliminary data.</text>
</comment>
<evidence type="ECO:0000313" key="1">
    <source>
        <dbReference type="EMBL" id="GLW67627.1"/>
    </source>
</evidence>
<dbReference type="Proteomes" id="UP001165124">
    <property type="component" value="Unassembled WGS sequence"/>
</dbReference>
<name>A0A9W6Q101_9ACTN</name>
<evidence type="ECO:0000313" key="2">
    <source>
        <dbReference type="Proteomes" id="UP001165124"/>
    </source>
</evidence>
<dbReference type="Pfam" id="PF14435">
    <property type="entry name" value="SUKH-4"/>
    <property type="match status" value="1"/>
</dbReference>
<accession>A0A9W6Q101</accession>
<organism evidence="1 2">
    <name type="scientific">Actinomadura rubrobrunea</name>
    <dbReference type="NCBI Taxonomy" id="115335"/>
    <lineage>
        <taxon>Bacteria</taxon>
        <taxon>Bacillati</taxon>
        <taxon>Actinomycetota</taxon>
        <taxon>Actinomycetes</taxon>
        <taxon>Streptosporangiales</taxon>
        <taxon>Thermomonosporaceae</taxon>
        <taxon>Actinomadura</taxon>
    </lineage>
</organism>
<keyword evidence="2" id="KW-1185">Reference proteome</keyword>
<proteinExistence type="predicted"/>